<keyword evidence="3" id="KW-1185">Reference proteome</keyword>
<evidence type="ECO:0008006" key="4">
    <source>
        <dbReference type="Google" id="ProtNLM"/>
    </source>
</evidence>
<keyword evidence="1" id="KW-0812">Transmembrane</keyword>
<proteinExistence type="predicted"/>
<dbReference type="RefSeq" id="WP_163953968.1">
    <property type="nucleotide sequence ID" value="NZ_JAAFZH010000014.1"/>
</dbReference>
<dbReference type="Proteomes" id="UP000474175">
    <property type="component" value="Unassembled WGS sequence"/>
</dbReference>
<gene>
    <name evidence="2" type="ORF">GK108_24035</name>
</gene>
<dbReference type="EMBL" id="JAAFZH010000014">
    <property type="protein sequence ID" value="NDU97976.1"/>
    <property type="molecule type" value="Genomic_DNA"/>
</dbReference>
<reference evidence="2 3" key="1">
    <citation type="submission" date="2020-02" db="EMBL/GenBank/DDBJ databases">
        <title>Draft genome sequence of two Spirosoma agri KCTC 52727 and Spirosoma terrae KCTC 52035.</title>
        <authorList>
            <person name="Rojas J."/>
            <person name="Ambika Manirajan B."/>
            <person name="Suarez C."/>
            <person name="Ratering S."/>
            <person name="Schnell S."/>
        </authorList>
    </citation>
    <scope>NUCLEOTIDE SEQUENCE [LARGE SCALE GENOMIC DNA]</scope>
    <source>
        <strain evidence="2 3">KCTC 52035</strain>
    </source>
</reference>
<keyword evidence="1" id="KW-1133">Transmembrane helix</keyword>
<evidence type="ECO:0000313" key="2">
    <source>
        <dbReference type="EMBL" id="NDU97976.1"/>
    </source>
</evidence>
<organism evidence="2 3">
    <name type="scientific">Spirosoma terrae</name>
    <dbReference type="NCBI Taxonomy" id="1968276"/>
    <lineage>
        <taxon>Bacteria</taxon>
        <taxon>Pseudomonadati</taxon>
        <taxon>Bacteroidota</taxon>
        <taxon>Cytophagia</taxon>
        <taxon>Cytophagales</taxon>
        <taxon>Cytophagaceae</taxon>
        <taxon>Spirosoma</taxon>
    </lineage>
</organism>
<accession>A0A6L9LBT3</accession>
<dbReference type="AlphaFoldDB" id="A0A6L9LBT3"/>
<protein>
    <recommendedName>
        <fullName evidence="4">AlgX/AlgJ SGNH hydrolase-like domain-containing protein</fullName>
    </recommendedName>
</protein>
<name>A0A6L9LBT3_9BACT</name>
<evidence type="ECO:0000313" key="3">
    <source>
        <dbReference type="Proteomes" id="UP000474175"/>
    </source>
</evidence>
<comment type="caution">
    <text evidence="2">The sequence shown here is derived from an EMBL/GenBank/DDBJ whole genome shotgun (WGS) entry which is preliminary data.</text>
</comment>
<evidence type="ECO:0000256" key="1">
    <source>
        <dbReference type="SAM" id="Phobius"/>
    </source>
</evidence>
<keyword evidence="1" id="KW-0472">Membrane</keyword>
<sequence>MFSTLIKWFFLLVSGGILMVGLTPALQRWLDHHGFIPDQYSYGDLYNVTNLGAFKEVLFSTNRDLTEVDKPKMHYNNVHLYTIGDSFTYIDTSYYAGGRNKHVWVGGDHPLVVDLDTTKTNVLVIEFVERVLQERLYDPDYKRIYMKNGIARANRPIPISSHPAKSDEKESKLFARFGSEINQRLEFLLFNSPFFMRFKELKAQLMLGGFGRVPGAVISHNQQHLFYEAEADTSYVLSAFRHLTDRKIDELVANLNDIRQYYLLMGFDEVYICMIPNKVTILEPNHGPYNHQIERIEANPALEAPVISTIDTLRNHKEWYHLGDGHWNNQGKRFWLRRVNSLVAQWASNPNTRQ</sequence>
<feature type="transmembrane region" description="Helical" evidence="1">
    <location>
        <begin position="6"/>
        <end position="26"/>
    </location>
</feature>